<evidence type="ECO:0000313" key="4">
    <source>
        <dbReference type="Proteomes" id="UP001464923"/>
    </source>
</evidence>
<reference evidence="3 4" key="1">
    <citation type="submission" date="2024-03" db="EMBL/GenBank/DDBJ databases">
        <title>Draft genome sequence of Pseudonocardia tropica JCM 19149.</title>
        <authorList>
            <person name="Butdee W."/>
            <person name="Duangmal K."/>
        </authorList>
    </citation>
    <scope>NUCLEOTIDE SEQUENCE [LARGE SCALE GENOMIC DNA]</scope>
    <source>
        <strain evidence="3 4">JCM 19149</strain>
    </source>
</reference>
<dbReference type="PANTHER" id="PTHR36844:SF1">
    <property type="entry name" value="PROTEASE PRSW"/>
    <property type="match status" value="1"/>
</dbReference>
<feature type="transmembrane region" description="Helical" evidence="2">
    <location>
        <begin position="34"/>
        <end position="51"/>
    </location>
</feature>
<name>A0ABV1JMW5_9PSEU</name>
<organism evidence="3 4">
    <name type="scientific">Pseudonocardia tropica</name>
    <dbReference type="NCBI Taxonomy" id="681289"/>
    <lineage>
        <taxon>Bacteria</taxon>
        <taxon>Bacillati</taxon>
        <taxon>Actinomycetota</taxon>
        <taxon>Actinomycetes</taxon>
        <taxon>Pseudonocardiales</taxon>
        <taxon>Pseudonocardiaceae</taxon>
        <taxon>Pseudonocardia</taxon>
    </lineage>
</organism>
<comment type="caution">
    <text evidence="3">The sequence shown here is derived from an EMBL/GenBank/DDBJ whole genome shotgun (WGS) entry which is preliminary data.</text>
</comment>
<keyword evidence="2" id="KW-1133">Transmembrane helix</keyword>
<feature type="transmembrane region" description="Helical" evidence="2">
    <location>
        <begin position="89"/>
        <end position="110"/>
    </location>
</feature>
<dbReference type="RefSeq" id="WP_345654413.1">
    <property type="nucleotide sequence ID" value="NZ_BAABLY010000093.1"/>
</dbReference>
<feature type="transmembrane region" description="Helical" evidence="2">
    <location>
        <begin position="230"/>
        <end position="250"/>
    </location>
</feature>
<evidence type="ECO:0000313" key="3">
    <source>
        <dbReference type="EMBL" id="MEQ3537277.1"/>
    </source>
</evidence>
<evidence type="ECO:0000256" key="1">
    <source>
        <dbReference type="SAM" id="MobiDB-lite"/>
    </source>
</evidence>
<dbReference type="EMBL" id="JBEDNP010000001">
    <property type="protein sequence ID" value="MEQ3537277.1"/>
    <property type="molecule type" value="Genomic_DNA"/>
</dbReference>
<evidence type="ECO:0000256" key="2">
    <source>
        <dbReference type="SAM" id="Phobius"/>
    </source>
</evidence>
<feature type="compositionally biased region" description="Pro residues" evidence="1">
    <location>
        <begin position="322"/>
        <end position="335"/>
    </location>
</feature>
<keyword evidence="2" id="KW-0812">Transmembrane</keyword>
<dbReference type="EC" id="3.4.-.-" evidence="3"/>
<keyword evidence="4" id="KW-1185">Reference proteome</keyword>
<proteinExistence type="predicted"/>
<keyword evidence="3" id="KW-0378">Hydrolase</keyword>
<dbReference type="Proteomes" id="UP001464923">
    <property type="component" value="Unassembled WGS sequence"/>
</dbReference>
<dbReference type="GO" id="GO:0008233">
    <property type="term" value="F:peptidase activity"/>
    <property type="evidence" value="ECO:0007669"/>
    <property type="project" value="UniProtKB-KW"/>
</dbReference>
<dbReference type="InterPro" id="IPR026898">
    <property type="entry name" value="PrsW"/>
</dbReference>
<feature type="transmembrane region" description="Helical" evidence="2">
    <location>
        <begin position="63"/>
        <end position="83"/>
    </location>
</feature>
<protein>
    <submittedName>
        <fullName evidence="3">PrsW family glutamic-type intramembrane protease</fullName>
        <ecNumber evidence="3">3.4.-.-</ecNumber>
    </submittedName>
</protein>
<accession>A0ABV1JMW5</accession>
<feature type="transmembrane region" description="Helical" evidence="2">
    <location>
        <begin position="256"/>
        <end position="279"/>
    </location>
</feature>
<dbReference type="PANTHER" id="PTHR36844">
    <property type="entry name" value="PROTEASE PRSW"/>
    <property type="match status" value="1"/>
</dbReference>
<dbReference type="GO" id="GO:0006508">
    <property type="term" value="P:proteolysis"/>
    <property type="evidence" value="ECO:0007669"/>
    <property type="project" value="UniProtKB-KW"/>
</dbReference>
<keyword evidence="3" id="KW-0645">Protease</keyword>
<sequence>MSAPYGPRPRTPLPDVSVLFPWRAWTRHPWFRSWTTWVFVALIAAPPLAVSMSTTPSGDGDDLARAAFACYFGVAWFLVLRALIGPRGITGSTLAVVVGVALVVEAPLALTMERLLGASTLANDNVLLGIVTVGVPEEIAKVAPVLALALVQPQVWRRLLPREFLFLGAVGGLAFGVVEAIVYANAPYGTTGVVLVWRLLTNPVVHACWAGLTGYFIGLAARWTDPGARLALVAVGLGVAATLHGVNNAVADLSGFAWAVVVAVSALLFLGYAHVGLLAPGTGPRATTSGTPWAVGHPPAPVAVPRTAGHPSAPVVYPARPAPAPWSPPLRPGTPPSTTSGGVPDLPTTRLPVVGHP</sequence>
<keyword evidence="2" id="KW-0472">Membrane</keyword>
<feature type="transmembrane region" description="Helical" evidence="2">
    <location>
        <begin position="164"/>
        <end position="184"/>
    </location>
</feature>
<dbReference type="Pfam" id="PF13367">
    <property type="entry name" value="PrsW-protease"/>
    <property type="match status" value="1"/>
</dbReference>
<feature type="region of interest" description="Disordered" evidence="1">
    <location>
        <begin position="322"/>
        <end position="357"/>
    </location>
</feature>
<feature type="transmembrane region" description="Helical" evidence="2">
    <location>
        <begin position="204"/>
        <end position="223"/>
    </location>
</feature>
<gene>
    <name evidence="3" type="ORF">WHI96_00445</name>
</gene>